<feature type="region of interest" description="Disordered" evidence="2">
    <location>
        <begin position="82"/>
        <end position="201"/>
    </location>
</feature>
<evidence type="ECO:0000313" key="5">
    <source>
        <dbReference type="EMBL" id="SDL75060.1"/>
    </source>
</evidence>
<protein>
    <submittedName>
        <fullName evidence="5">Response regulator receiver domain-containing protein</fullName>
    </submittedName>
</protein>
<evidence type="ECO:0000256" key="3">
    <source>
        <dbReference type="SAM" id="Phobius"/>
    </source>
</evidence>
<keyword evidence="1" id="KW-0597">Phosphoprotein</keyword>
<keyword evidence="3" id="KW-0472">Membrane</keyword>
<name>A0A1G9MLB3_9ACTN</name>
<feature type="modified residue" description="4-aspartylphosphate" evidence="1">
    <location>
        <position position="295"/>
    </location>
</feature>
<dbReference type="EMBL" id="FNGF01000009">
    <property type="protein sequence ID" value="SDL75060.1"/>
    <property type="molecule type" value="Genomic_DNA"/>
</dbReference>
<keyword evidence="6" id="KW-1185">Reference proteome</keyword>
<dbReference type="CDD" id="cd00156">
    <property type="entry name" value="REC"/>
    <property type="match status" value="1"/>
</dbReference>
<dbReference type="OrthoDB" id="88903at2"/>
<evidence type="ECO:0000256" key="2">
    <source>
        <dbReference type="SAM" id="MobiDB-lite"/>
    </source>
</evidence>
<accession>A0A1G9MLB3</accession>
<evidence type="ECO:0000313" key="6">
    <source>
        <dbReference type="Proteomes" id="UP000198662"/>
    </source>
</evidence>
<dbReference type="STRING" id="380244.SAMN05216298_5049"/>
<dbReference type="Pfam" id="PF00072">
    <property type="entry name" value="Response_reg"/>
    <property type="match status" value="1"/>
</dbReference>
<sequence>MSEAIWIELIKVLPAFLWIGFGFIALAVAKRVFTQQAPRMTKVETPWVTVELAQQAIEAATVRGPDPLEPRPWEVPAPFRADGFPVGPAPELRPAPFGAGYGFPEQRPATEPYGAPGGAGAVSPPPEDDADEDPPVQTEPARPHPPNTPPADEPGDAHGTPLGNGPNQNGDSPTGPLTEPRHPVPEIPPYQFAPPPATTYYAQPLPARTAAYRGAAPPPPYQQPYQRGLRAATRLALSAGALEGGAILWVDDHPEHNALLARVFESVGIRVDLALSTEAAMTALGERPYDLVISDIGRATEPAGPKAGLALLDRINGSGLTVPVVVYAYSRAATTSHPRAAAVTDSPEEVVDLVVDYIGNRDRSVHSGSGWLGRITGSAA</sequence>
<proteinExistence type="predicted"/>
<dbReference type="InterPro" id="IPR011006">
    <property type="entry name" value="CheY-like_superfamily"/>
</dbReference>
<dbReference type="SUPFAM" id="SSF52172">
    <property type="entry name" value="CheY-like"/>
    <property type="match status" value="1"/>
</dbReference>
<evidence type="ECO:0000259" key="4">
    <source>
        <dbReference type="PROSITE" id="PS50110"/>
    </source>
</evidence>
<feature type="compositionally biased region" description="Pro residues" evidence="2">
    <location>
        <begin position="143"/>
        <end position="152"/>
    </location>
</feature>
<dbReference type="Proteomes" id="UP000198662">
    <property type="component" value="Unassembled WGS sequence"/>
</dbReference>
<feature type="compositionally biased region" description="Pro residues" evidence="2">
    <location>
        <begin position="185"/>
        <end position="197"/>
    </location>
</feature>
<feature type="transmembrane region" description="Helical" evidence="3">
    <location>
        <begin position="12"/>
        <end position="33"/>
    </location>
</feature>
<feature type="domain" description="Response regulatory" evidence="4">
    <location>
        <begin position="246"/>
        <end position="380"/>
    </location>
</feature>
<dbReference type="PROSITE" id="PS50110">
    <property type="entry name" value="RESPONSE_REGULATORY"/>
    <property type="match status" value="1"/>
</dbReference>
<reference evidence="6" key="1">
    <citation type="submission" date="2016-10" db="EMBL/GenBank/DDBJ databases">
        <authorList>
            <person name="Varghese N."/>
            <person name="Submissions S."/>
        </authorList>
    </citation>
    <scope>NUCLEOTIDE SEQUENCE [LARGE SCALE GENOMIC DNA]</scope>
    <source>
        <strain evidence="6">CGMCC 4.3147</strain>
    </source>
</reference>
<evidence type="ECO:0000256" key="1">
    <source>
        <dbReference type="PROSITE-ProRule" id="PRU00169"/>
    </source>
</evidence>
<keyword evidence="3" id="KW-0812">Transmembrane</keyword>
<dbReference type="RefSeq" id="WP_091054217.1">
    <property type="nucleotide sequence ID" value="NZ_FNGF01000009.1"/>
</dbReference>
<keyword evidence="3" id="KW-1133">Transmembrane helix</keyword>
<dbReference type="GO" id="GO:0000160">
    <property type="term" value="P:phosphorelay signal transduction system"/>
    <property type="evidence" value="ECO:0007669"/>
    <property type="project" value="InterPro"/>
</dbReference>
<dbReference type="AlphaFoldDB" id="A0A1G9MLB3"/>
<dbReference type="Gene3D" id="3.40.50.2300">
    <property type="match status" value="1"/>
</dbReference>
<dbReference type="InterPro" id="IPR001789">
    <property type="entry name" value="Sig_transdc_resp-reg_receiver"/>
</dbReference>
<organism evidence="5 6">
    <name type="scientific">Glycomyces sambucus</name>
    <dbReference type="NCBI Taxonomy" id="380244"/>
    <lineage>
        <taxon>Bacteria</taxon>
        <taxon>Bacillati</taxon>
        <taxon>Actinomycetota</taxon>
        <taxon>Actinomycetes</taxon>
        <taxon>Glycomycetales</taxon>
        <taxon>Glycomycetaceae</taxon>
        <taxon>Glycomyces</taxon>
    </lineage>
</organism>
<gene>
    <name evidence="5" type="ORF">SAMN05216298_5049</name>
</gene>